<evidence type="ECO:0000256" key="1">
    <source>
        <dbReference type="ARBA" id="ARBA00004613"/>
    </source>
</evidence>
<evidence type="ECO:0000313" key="5">
    <source>
        <dbReference type="Proteomes" id="UP000266552"/>
    </source>
</evidence>
<dbReference type="PANTHER" id="PTHR43649">
    <property type="entry name" value="ARABINOSE-BINDING PROTEIN-RELATED"/>
    <property type="match status" value="1"/>
</dbReference>
<dbReference type="PROSITE" id="PS51257">
    <property type="entry name" value="PROKAR_LIPOPROTEIN"/>
    <property type="match status" value="1"/>
</dbReference>
<organism evidence="4 5">
    <name type="scientific">Paenibacillus lautus</name>
    <name type="common">Bacillus lautus</name>
    <dbReference type="NCBI Taxonomy" id="1401"/>
    <lineage>
        <taxon>Bacteria</taxon>
        <taxon>Bacillati</taxon>
        <taxon>Bacillota</taxon>
        <taxon>Bacilli</taxon>
        <taxon>Bacillales</taxon>
        <taxon>Paenibacillaceae</taxon>
        <taxon>Paenibacillus</taxon>
    </lineage>
</organism>
<sequence>MLRYKHREGVCMITWRLPLVVLTCLSMAVTGCMQSSSGQGTVGIFSHSAASKMAGTGAKTKLKFWSTGRHDANYIKEVIHRYNQENPDNIEVEMTVMADDFAQSLDLSFASEQSPDIFTPIDLAEMTRKGYVEPLNEYITPVIRSRFGKQAFIEGYNVFDQWIYSLPNSGSTLRLIYNVELFARAGITSPPKSLDELVEAAWRITEIGKAEGVYGFALPYKIPASALGRSAVPIAEISGISGDGYDFSTGSYDFSGLKPIIGAFRAMMENGSTLPGAESLDIDPLRAQFAEGKIGMYLSYSSEPSIYKFQFPAKIKWGAALPPSIDGTYKGVINQGVGATRWLSISSQSQHKEEAWKFLSYMYSDEVLIGYQEAGLGILSVESIAKKANKPDIEGIAGFIPGDYDGIWPASPQGFKPKGREWEDEFVKYIMNGGDLDRLVEDLNARYNAALDQERAAGRVNMQAIPEFDPRHPQDRLMASD</sequence>
<dbReference type="Pfam" id="PF01547">
    <property type="entry name" value="SBP_bac_1"/>
    <property type="match status" value="1"/>
</dbReference>
<dbReference type="AlphaFoldDB" id="A0A385TNI7"/>
<dbReference type="EMBL" id="CP032412">
    <property type="protein sequence ID" value="AYB44628.1"/>
    <property type="molecule type" value="Genomic_DNA"/>
</dbReference>
<reference evidence="4 5" key="1">
    <citation type="submission" date="2018-09" db="EMBL/GenBank/DDBJ databases">
        <title>Genome Sequence of Paenibacillus lautus Strain E7593-69, Azo Dye-Degrading Bacteria, Isolated from Commercial Tattoo Inks.</title>
        <authorList>
            <person name="Nho S.W."/>
            <person name="Kim S.-J."/>
            <person name="Kweon O."/>
            <person name="Cerniglia C.E."/>
        </authorList>
    </citation>
    <scope>NUCLEOTIDE SEQUENCE [LARGE SCALE GENOMIC DNA]</scope>
    <source>
        <strain evidence="4 5">E7593-69</strain>
    </source>
</reference>
<dbReference type="Gene3D" id="3.40.190.10">
    <property type="entry name" value="Periplasmic binding protein-like II"/>
    <property type="match status" value="1"/>
</dbReference>
<dbReference type="PROSITE" id="PS00265">
    <property type="entry name" value="PANCREATIC_HORMONE_1"/>
    <property type="match status" value="1"/>
</dbReference>
<comment type="subcellular location">
    <subcellularLocation>
        <location evidence="1">Secreted</location>
    </subcellularLocation>
</comment>
<gene>
    <name evidence="4" type="ORF">D5F53_15705</name>
</gene>
<feature type="chain" id="PRO_5017419925" evidence="3">
    <location>
        <begin position="29"/>
        <end position="481"/>
    </location>
</feature>
<keyword evidence="5" id="KW-1185">Reference proteome</keyword>
<dbReference type="SUPFAM" id="SSF53850">
    <property type="entry name" value="Periplasmic binding protein-like II"/>
    <property type="match status" value="1"/>
</dbReference>
<dbReference type="KEGG" id="plw:D5F53_15705"/>
<dbReference type="InterPro" id="IPR020392">
    <property type="entry name" value="Pancreatic_hormone-like_CS"/>
</dbReference>
<name>A0A385TNI7_PAELA</name>
<keyword evidence="2" id="KW-0964">Secreted</keyword>
<protein>
    <submittedName>
        <fullName evidence="4">Extracellular solute-binding protein</fullName>
    </submittedName>
</protein>
<dbReference type="Proteomes" id="UP000266552">
    <property type="component" value="Chromosome"/>
</dbReference>
<keyword evidence="3" id="KW-0732">Signal</keyword>
<proteinExistence type="predicted"/>
<dbReference type="GO" id="GO:0005576">
    <property type="term" value="C:extracellular region"/>
    <property type="evidence" value="ECO:0007669"/>
    <property type="project" value="UniProtKB-SubCell"/>
</dbReference>
<dbReference type="PANTHER" id="PTHR43649:SF12">
    <property type="entry name" value="DIACETYLCHITOBIOSE BINDING PROTEIN DASA"/>
    <property type="match status" value="1"/>
</dbReference>
<evidence type="ECO:0000313" key="4">
    <source>
        <dbReference type="EMBL" id="AYB44628.1"/>
    </source>
</evidence>
<accession>A0A385TNI7</accession>
<dbReference type="InterPro" id="IPR050490">
    <property type="entry name" value="Bact_solute-bd_prot1"/>
</dbReference>
<feature type="signal peptide" evidence="3">
    <location>
        <begin position="1"/>
        <end position="28"/>
    </location>
</feature>
<dbReference type="InterPro" id="IPR006059">
    <property type="entry name" value="SBP"/>
</dbReference>
<evidence type="ECO:0000256" key="2">
    <source>
        <dbReference type="ARBA" id="ARBA00022525"/>
    </source>
</evidence>
<evidence type="ECO:0000256" key="3">
    <source>
        <dbReference type="SAM" id="SignalP"/>
    </source>
</evidence>